<evidence type="ECO:0000313" key="3">
    <source>
        <dbReference type="Proteomes" id="UP000799118"/>
    </source>
</evidence>
<dbReference type="EMBL" id="ML770091">
    <property type="protein sequence ID" value="KAE9384721.1"/>
    <property type="molecule type" value="Genomic_DNA"/>
</dbReference>
<dbReference type="Proteomes" id="UP000799118">
    <property type="component" value="Unassembled WGS sequence"/>
</dbReference>
<evidence type="ECO:0000313" key="2">
    <source>
        <dbReference type="EMBL" id="KAE9384721.1"/>
    </source>
</evidence>
<proteinExistence type="predicted"/>
<dbReference type="InterPro" id="IPR046700">
    <property type="entry name" value="DUF6570"/>
</dbReference>
<feature type="non-terminal residue" evidence="2">
    <location>
        <position position="167"/>
    </location>
</feature>
<protein>
    <recommendedName>
        <fullName evidence="1">DUF6570 domain-containing protein</fullName>
    </recommendedName>
</protein>
<dbReference type="Pfam" id="PF20209">
    <property type="entry name" value="DUF6570"/>
    <property type="match status" value="1"/>
</dbReference>
<dbReference type="OrthoDB" id="3257061at2759"/>
<reference evidence="2" key="1">
    <citation type="journal article" date="2019" name="Environ. Microbiol.">
        <title>Fungal ecological strategies reflected in gene transcription - a case study of two litter decomposers.</title>
        <authorList>
            <person name="Barbi F."/>
            <person name="Kohler A."/>
            <person name="Barry K."/>
            <person name="Baskaran P."/>
            <person name="Daum C."/>
            <person name="Fauchery L."/>
            <person name="Ihrmark K."/>
            <person name="Kuo A."/>
            <person name="LaButti K."/>
            <person name="Lipzen A."/>
            <person name="Morin E."/>
            <person name="Grigoriev I.V."/>
            <person name="Henrissat B."/>
            <person name="Lindahl B."/>
            <person name="Martin F."/>
        </authorList>
    </citation>
    <scope>NUCLEOTIDE SEQUENCE</scope>
    <source>
        <strain evidence="2">JB14</strain>
    </source>
</reference>
<organism evidence="2 3">
    <name type="scientific">Gymnopus androsaceus JB14</name>
    <dbReference type="NCBI Taxonomy" id="1447944"/>
    <lineage>
        <taxon>Eukaryota</taxon>
        <taxon>Fungi</taxon>
        <taxon>Dikarya</taxon>
        <taxon>Basidiomycota</taxon>
        <taxon>Agaricomycotina</taxon>
        <taxon>Agaricomycetes</taxon>
        <taxon>Agaricomycetidae</taxon>
        <taxon>Agaricales</taxon>
        <taxon>Marasmiineae</taxon>
        <taxon>Omphalotaceae</taxon>
        <taxon>Gymnopus</taxon>
    </lineage>
</organism>
<evidence type="ECO:0000259" key="1">
    <source>
        <dbReference type="Pfam" id="PF20209"/>
    </source>
</evidence>
<gene>
    <name evidence="2" type="ORF">BT96DRAFT_749542</name>
</gene>
<sequence length="167" mass="18750">LCASCYTALSKDSLPKFALNNHMYRGELPEYLKDITWVEEMACSLFRTTAHVARIFGSSSATDPLQMRGNTCAHPMHIFKNATSLPWAPSDLNDFISIVFVGPRKLRQEELRKLTPYVVRKAKIKALLAHLCVHDILYAGLPPPDQTVLDMYPDDDLLPGLADSIVY</sequence>
<name>A0A6A4GGT3_9AGAR</name>
<feature type="domain" description="DUF6570" evidence="1">
    <location>
        <begin position="12"/>
        <end position="141"/>
    </location>
</feature>
<dbReference type="AlphaFoldDB" id="A0A6A4GGT3"/>
<accession>A0A6A4GGT3</accession>
<keyword evidence="3" id="KW-1185">Reference proteome</keyword>
<feature type="non-terminal residue" evidence="2">
    <location>
        <position position="1"/>
    </location>
</feature>